<evidence type="ECO:0000256" key="10">
    <source>
        <dbReference type="ARBA" id="ARBA00022840"/>
    </source>
</evidence>
<dbReference type="EC" id="2.7.11.1" evidence="2"/>
<keyword evidence="7" id="KW-0677">Repeat</keyword>
<evidence type="ECO:0000256" key="7">
    <source>
        <dbReference type="ARBA" id="ARBA00022737"/>
    </source>
</evidence>
<comment type="catalytic activity">
    <reaction evidence="14">
        <text>L-seryl-[protein] + ATP = O-phospho-L-seryl-[protein] + ADP + H(+)</text>
        <dbReference type="Rhea" id="RHEA:17989"/>
        <dbReference type="Rhea" id="RHEA-COMP:9863"/>
        <dbReference type="Rhea" id="RHEA-COMP:11604"/>
        <dbReference type="ChEBI" id="CHEBI:15378"/>
        <dbReference type="ChEBI" id="CHEBI:29999"/>
        <dbReference type="ChEBI" id="CHEBI:30616"/>
        <dbReference type="ChEBI" id="CHEBI:83421"/>
        <dbReference type="ChEBI" id="CHEBI:456216"/>
        <dbReference type="EC" id="2.7.11.1"/>
    </reaction>
</comment>
<name>A0ABU6WQ40_9FABA</name>
<evidence type="ECO:0000256" key="13">
    <source>
        <dbReference type="ARBA" id="ARBA00047899"/>
    </source>
</evidence>
<keyword evidence="9" id="KW-0418">Kinase</keyword>
<dbReference type="Gene3D" id="1.10.510.10">
    <property type="entry name" value="Transferase(Phosphotransferase) domain 1"/>
    <property type="match status" value="1"/>
</dbReference>
<dbReference type="PANTHER" id="PTHR48005:SF16">
    <property type="entry name" value="MDIS1-INTERACTING RECEPTOR LIKE KINASE 2-LIKE ISOFORM X1"/>
    <property type="match status" value="1"/>
</dbReference>
<feature type="transmembrane region" description="Helical" evidence="16">
    <location>
        <begin position="548"/>
        <end position="574"/>
    </location>
</feature>
<comment type="catalytic activity">
    <reaction evidence="13">
        <text>L-threonyl-[protein] + ATP = O-phospho-L-threonyl-[protein] + ADP + H(+)</text>
        <dbReference type="Rhea" id="RHEA:46608"/>
        <dbReference type="Rhea" id="RHEA-COMP:11060"/>
        <dbReference type="Rhea" id="RHEA-COMP:11605"/>
        <dbReference type="ChEBI" id="CHEBI:15378"/>
        <dbReference type="ChEBI" id="CHEBI:30013"/>
        <dbReference type="ChEBI" id="CHEBI:30616"/>
        <dbReference type="ChEBI" id="CHEBI:61977"/>
        <dbReference type="ChEBI" id="CHEBI:456216"/>
        <dbReference type="EC" id="2.7.11.1"/>
    </reaction>
</comment>
<accession>A0ABU6WQ40</accession>
<dbReference type="PRINTS" id="PR00019">
    <property type="entry name" value="LEURICHRPT"/>
</dbReference>
<dbReference type="Pfam" id="PF13855">
    <property type="entry name" value="LRR_8"/>
    <property type="match status" value="2"/>
</dbReference>
<dbReference type="InterPro" id="IPR011009">
    <property type="entry name" value="Kinase-like_dom_sf"/>
</dbReference>
<evidence type="ECO:0000256" key="11">
    <source>
        <dbReference type="ARBA" id="ARBA00022989"/>
    </source>
</evidence>
<keyword evidence="3" id="KW-0723">Serine/threonine-protein kinase</keyword>
<evidence type="ECO:0000256" key="14">
    <source>
        <dbReference type="ARBA" id="ARBA00048679"/>
    </source>
</evidence>
<dbReference type="PANTHER" id="PTHR48005">
    <property type="entry name" value="LEUCINE RICH REPEAT KINASE 2"/>
    <property type="match status" value="1"/>
</dbReference>
<dbReference type="EMBL" id="JASCZI010182035">
    <property type="protein sequence ID" value="MED6186823.1"/>
    <property type="molecule type" value="Genomic_DNA"/>
</dbReference>
<dbReference type="SUPFAM" id="SSF52058">
    <property type="entry name" value="L domain-like"/>
    <property type="match status" value="2"/>
</dbReference>
<dbReference type="InterPro" id="IPR000719">
    <property type="entry name" value="Prot_kinase_dom"/>
</dbReference>
<evidence type="ECO:0000256" key="8">
    <source>
        <dbReference type="ARBA" id="ARBA00022741"/>
    </source>
</evidence>
<evidence type="ECO:0000313" key="19">
    <source>
        <dbReference type="EMBL" id="MED6186823.1"/>
    </source>
</evidence>
<keyword evidence="5" id="KW-0808">Transferase</keyword>
<dbReference type="PROSITE" id="PS51450">
    <property type="entry name" value="LRR"/>
    <property type="match status" value="3"/>
</dbReference>
<dbReference type="Gene3D" id="3.30.200.20">
    <property type="entry name" value="Phosphorylase Kinase, domain 1"/>
    <property type="match status" value="1"/>
</dbReference>
<protein>
    <recommendedName>
        <fullName evidence="2">non-specific serine/threonine protein kinase</fullName>
        <ecNumber evidence="2">2.7.11.1</ecNumber>
    </recommendedName>
</protein>
<dbReference type="PROSITE" id="PS00107">
    <property type="entry name" value="PROTEIN_KINASE_ATP"/>
    <property type="match status" value="1"/>
</dbReference>
<keyword evidence="11 16" id="KW-1133">Transmembrane helix</keyword>
<comment type="caution">
    <text evidence="19">The sequence shown here is derived from an EMBL/GenBank/DDBJ whole genome shotgun (WGS) entry which is preliminary data.</text>
</comment>
<evidence type="ECO:0000256" key="5">
    <source>
        <dbReference type="ARBA" id="ARBA00022679"/>
    </source>
</evidence>
<comment type="subcellular location">
    <subcellularLocation>
        <location evidence="1">Membrane</location>
    </subcellularLocation>
</comment>
<dbReference type="InterPro" id="IPR032675">
    <property type="entry name" value="LRR_dom_sf"/>
</dbReference>
<dbReference type="Pfam" id="PF00560">
    <property type="entry name" value="LRR_1"/>
    <property type="match status" value="8"/>
</dbReference>
<feature type="chain" id="PRO_5047259844" description="non-specific serine/threonine protein kinase" evidence="17">
    <location>
        <begin position="22"/>
        <end position="910"/>
    </location>
</feature>
<evidence type="ECO:0000256" key="1">
    <source>
        <dbReference type="ARBA" id="ARBA00004370"/>
    </source>
</evidence>
<feature type="domain" description="Protein kinase" evidence="18">
    <location>
        <begin position="613"/>
        <end position="881"/>
    </location>
</feature>
<evidence type="ECO:0000256" key="9">
    <source>
        <dbReference type="ARBA" id="ARBA00022777"/>
    </source>
</evidence>
<keyword evidence="6 16" id="KW-0812">Transmembrane</keyword>
<feature type="binding site" evidence="15">
    <location>
        <position position="641"/>
    </location>
    <ligand>
        <name>ATP</name>
        <dbReference type="ChEBI" id="CHEBI:30616"/>
    </ligand>
</feature>
<reference evidence="19 20" key="1">
    <citation type="journal article" date="2023" name="Plants (Basel)">
        <title>Bridging the Gap: Combining Genomics and Transcriptomics Approaches to Understand Stylosanthes scabra, an Orphan Legume from the Brazilian Caatinga.</title>
        <authorList>
            <person name="Ferreira-Neto J.R.C."/>
            <person name="da Silva M.D."/>
            <person name="Binneck E."/>
            <person name="de Melo N.F."/>
            <person name="da Silva R.H."/>
            <person name="de Melo A.L.T.M."/>
            <person name="Pandolfi V."/>
            <person name="Bustamante F.O."/>
            <person name="Brasileiro-Vidal A.C."/>
            <person name="Benko-Iseppon A.M."/>
        </authorList>
    </citation>
    <scope>NUCLEOTIDE SEQUENCE [LARGE SCALE GENOMIC DNA]</scope>
    <source>
        <tissue evidence="19">Leaves</tissue>
    </source>
</reference>
<evidence type="ECO:0000256" key="2">
    <source>
        <dbReference type="ARBA" id="ARBA00012513"/>
    </source>
</evidence>
<dbReference type="InterPro" id="IPR008266">
    <property type="entry name" value="Tyr_kinase_AS"/>
</dbReference>
<sequence length="910" mass="101197">MLIPTSILISFLVVLFPITEAKVSHLDEEAHALLLTGWWSNQQNISNRCNWSGIHCNYAGSITEITSPPRNNYDSSLGVDFSVFSNLVHLDLSGMELYGFPKGLNDLKKLKFLNLSHNNLKDETGSLSSLANLTQLLVLDLSYNNIGSQIPNEFSMLERLVKLDLSTNLFSGSIPLVLSHMSNLIYMNLSSNQLIGDLPTTVFANLTKLETLDLSLNRFSGLIPQEIGNLTNLLTLDLSSNNLVGPIPDQIGYLNNLTSLNLNSNSINGSIPSSTGLLSRLEVLTIKDNQVGGLIPNELENLVHLKALDLSYNGILGVIPKWISNLTELDDIRLSGNQISGYVPSTILVHISHVDLSTNKLIGNVPFQISNVSYLDVSYNNLSGPIPEQIGYSNRLTVLHLDSNFFNGSIPSSIGLLTEMEMLTMAHNKIDGSIPIEMEHLFHLKGLDLSWNRFSGVIPSGLFVHPTLVDLSGNNLSGSIPSIIGKNLSILGLSYNNFSGNIPKGLDSVQFYNLECNPFLNGDYHYCQTQQNQSEYHKNNHNKGLSTLVLVLIIVASVLFSFGSIGIGICVLFARHRRRKLKVMTEKHGDLFSIWNYDGKIAFEDIVEATEDFHIRYCIGTGAYGSVYKAELPSGKTIALKKLHKTESENPAFYKSFCNEVKVLTEIRHRNIIRLYGYCLHNRCMFLVYEYLERGSLFYNLANEIEAQELNWRRRVKIIKETAFALAYMHHHCTPPIVHRDVTSSNILLNSDLEACVSDFGTARLLDTDSSNHTLLVGTYGYLAPELAYTMNVTTKCDVFSFGVVALETMMGHHPGEFVSSLSNPFTQNLLVNQVLDSRIPLPNLKEDMQDVVLVMTLALACLSSDPKSRPSMEDVANGFFASKAPINFCFSDISVYQLMNQEIYVIDKN</sequence>
<dbReference type="InterPro" id="IPR017441">
    <property type="entry name" value="Protein_kinase_ATP_BS"/>
</dbReference>
<evidence type="ECO:0000256" key="6">
    <source>
        <dbReference type="ARBA" id="ARBA00022692"/>
    </source>
</evidence>
<keyword evidence="8 15" id="KW-0547">Nucleotide-binding</keyword>
<evidence type="ECO:0000259" key="18">
    <source>
        <dbReference type="PROSITE" id="PS50011"/>
    </source>
</evidence>
<gene>
    <name evidence="19" type="ORF">PIB30_070413</name>
</gene>
<dbReference type="PROSITE" id="PS50011">
    <property type="entry name" value="PROTEIN_KINASE_DOM"/>
    <property type="match status" value="1"/>
</dbReference>
<proteinExistence type="predicted"/>
<dbReference type="InterPro" id="IPR001611">
    <property type="entry name" value="Leu-rich_rpt"/>
</dbReference>
<dbReference type="InterPro" id="IPR003591">
    <property type="entry name" value="Leu-rich_rpt_typical-subtyp"/>
</dbReference>
<keyword evidence="17" id="KW-0732">Signal</keyword>
<keyword evidence="4" id="KW-0433">Leucine-rich repeat</keyword>
<evidence type="ECO:0000313" key="20">
    <source>
        <dbReference type="Proteomes" id="UP001341840"/>
    </source>
</evidence>
<dbReference type="SUPFAM" id="SSF56112">
    <property type="entry name" value="Protein kinase-like (PK-like)"/>
    <property type="match status" value="1"/>
</dbReference>
<keyword evidence="20" id="KW-1185">Reference proteome</keyword>
<dbReference type="SMART" id="SM00369">
    <property type="entry name" value="LRR_TYP"/>
    <property type="match status" value="10"/>
</dbReference>
<feature type="signal peptide" evidence="17">
    <location>
        <begin position="1"/>
        <end position="21"/>
    </location>
</feature>
<keyword evidence="10 15" id="KW-0067">ATP-binding</keyword>
<dbReference type="InterPro" id="IPR051420">
    <property type="entry name" value="Ser_Thr_Kinases_DiverseReg"/>
</dbReference>
<evidence type="ECO:0000256" key="15">
    <source>
        <dbReference type="PROSITE-ProRule" id="PRU10141"/>
    </source>
</evidence>
<evidence type="ECO:0000256" key="4">
    <source>
        <dbReference type="ARBA" id="ARBA00022614"/>
    </source>
</evidence>
<evidence type="ECO:0000256" key="3">
    <source>
        <dbReference type="ARBA" id="ARBA00022527"/>
    </source>
</evidence>
<dbReference type="Pfam" id="PF00069">
    <property type="entry name" value="Pkinase"/>
    <property type="match status" value="1"/>
</dbReference>
<evidence type="ECO:0000256" key="17">
    <source>
        <dbReference type="SAM" id="SignalP"/>
    </source>
</evidence>
<dbReference type="PROSITE" id="PS00109">
    <property type="entry name" value="PROTEIN_KINASE_TYR"/>
    <property type="match status" value="1"/>
</dbReference>
<organism evidence="19 20">
    <name type="scientific">Stylosanthes scabra</name>
    <dbReference type="NCBI Taxonomy" id="79078"/>
    <lineage>
        <taxon>Eukaryota</taxon>
        <taxon>Viridiplantae</taxon>
        <taxon>Streptophyta</taxon>
        <taxon>Embryophyta</taxon>
        <taxon>Tracheophyta</taxon>
        <taxon>Spermatophyta</taxon>
        <taxon>Magnoliopsida</taxon>
        <taxon>eudicotyledons</taxon>
        <taxon>Gunneridae</taxon>
        <taxon>Pentapetalae</taxon>
        <taxon>rosids</taxon>
        <taxon>fabids</taxon>
        <taxon>Fabales</taxon>
        <taxon>Fabaceae</taxon>
        <taxon>Papilionoideae</taxon>
        <taxon>50 kb inversion clade</taxon>
        <taxon>dalbergioids sensu lato</taxon>
        <taxon>Dalbergieae</taxon>
        <taxon>Pterocarpus clade</taxon>
        <taxon>Stylosanthes</taxon>
    </lineage>
</organism>
<evidence type="ECO:0000256" key="16">
    <source>
        <dbReference type="SAM" id="Phobius"/>
    </source>
</evidence>
<dbReference type="Gene3D" id="3.80.10.10">
    <property type="entry name" value="Ribonuclease Inhibitor"/>
    <property type="match status" value="5"/>
</dbReference>
<evidence type="ECO:0000256" key="12">
    <source>
        <dbReference type="ARBA" id="ARBA00023136"/>
    </source>
</evidence>
<keyword evidence="12 16" id="KW-0472">Membrane</keyword>
<dbReference type="Proteomes" id="UP001341840">
    <property type="component" value="Unassembled WGS sequence"/>
</dbReference>